<dbReference type="EMBL" id="JACHNC010000001">
    <property type="protein sequence ID" value="MBB4752773.1"/>
    <property type="molecule type" value="Genomic_DNA"/>
</dbReference>
<organism evidence="2 3">
    <name type="scientific">Actinoplanes lobatus</name>
    <dbReference type="NCBI Taxonomy" id="113568"/>
    <lineage>
        <taxon>Bacteria</taxon>
        <taxon>Bacillati</taxon>
        <taxon>Actinomycetota</taxon>
        <taxon>Actinomycetes</taxon>
        <taxon>Micromonosporales</taxon>
        <taxon>Micromonosporaceae</taxon>
        <taxon>Actinoplanes</taxon>
    </lineage>
</organism>
<evidence type="ECO:0000313" key="1">
    <source>
        <dbReference type="EMBL" id="GIE43890.1"/>
    </source>
</evidence>
<proteinExistence type="predicted"/>
<comment type="caution">
    <text evidence="2">The sequence shown here is derived from an EMBL/GenBank/DDBJ whole genome shotgun (WGS) entry which is preliminary data.</text>
</comment>
<gene>
    <name evidence="1" type="ORF">Alo02nite_67880</name>
    <name evidence="2" type="ORF">BJ964_006934</name>
</gene>
<reference evidence="1 4" key="2">
    <citation type="submission" date="2021-01" db="EMBL/GenBank/DDBJ databases">
        <title>Whole genome shotgun sequence of Actinoplanes lobatus NBRC 12513.</title>
        <authorList>
            <person name="Komaki H."/>
            <person name="Tamura T."/>
        </authorList>
    </citation>
    <scope>NUCLEOTIDE SEQUENCE [LARGE SCALE GENOMIC DNA]</scope>
    <source>
        <strain evidence="1 4">NBRC 12513</strain>
    </source>
</reference>
<protein>
    <submittedName>
        <fullName evidence="2">Uncharacterized protein</fullName>
    </submittedName>
</protein>
<evidence type="ECO:0000313" key="2">
    <source>
        <dbReference type="EMBL" id="MBB4752773.1"/>
    </source>
</evidence>
<dbReference type="RefSeq" id="WP_188124561.1">
    <property type="nucleotide sequence ID" value="NZ_BOMP01000114.1"/>
</dbReference>
<evidence type="ECO:0000313" key="3">
    <source>
        <dbReference type="Proteomes" id="UP000590511"/>
    </source>
</evidence>
<dbReference type="Proteomes" id="UP000590511">
    <property type="component" value="Unassembled WGS sequence"/>
</dbReference>
<accession>A0A7W7HLK5</accession>
<dbReference type="Proteomes" id="UP000631312">
    <property type="component" value="Unassembled WGS sequence"/>
</dbReference>
<sequence>MAAAPNAFDAQINSLYPVRKNTDFTISVLDATKPFDVLADVEIGEGLNEFVMKHLLQVSVINRSTATRVAFADLAEDLKAEDNTPRTARLRVPFGPLLNVNSGDVMELVATYTVTAGVNTSVSNEISDTFTIQ</sequence>
<name>A0A7W7HLK5_9ACTN</name>
<evidence type="ECO:0000313" key="4">
    <source>
        <dbReference type="Proteomes" id="UP000631312"/>
    </source>
</evidence>
<reference evidence="2 3" key="1">
    <citation type="submission" date="2020-08" db="EMBL/GenBank/DDBJ databases">
        <title>Sequencing the genomes of 1000 actinobacteria strains.</title>
        <authorList>
            <person name="Klenk H.-P."/>
        </authorList>
    </citation>
    <scope>NUCLEOTIDE SEQUENCE [LARGE SCALE GENOMIC DNA]</scope>
    <source>
        <strain evidence="2 3">DSM 43150</strain>
    </source>
</reference>
<dbReference type="AlphaFoldDB" id="A0A7W7HLK5"/>
<dbReference type="EMBL" id="BOMP01000114">
    <property type="protein sequence ID" value="GIE43890.1"/>
    <property type="molecule type" value="Genomic_DNA"/>
</dbReference>
<keyword evidence="4" id="KW-1185">Reference proteome</keyword>